<evidence type="ECO:0000256" key="3">
    <source>
        <dbReference type="ARBA" id="ARBA00022692"/>
    </source>
</evidence>
<dbReference type="InterPro" id="IPR002524">
    <property type="entry name" value="Cation_efflux"/>
</dbReference>
<accession>A0ABV6WFV3</accession>
<dbReference type="InterPro" id="IPR040177">
    <property type="entry name" value="SLC30A9"/>
</dbReference>
<evidence type="ECO:0000313" key="10">
    <source>
        <dbReference type="Proteomes" id="UP001592529"/>
    </source>
</evidence>
<evidence type="ECO:0000259" key="8">
    <source>
        <dbReference type="Pfam" id="PF01545"/>
    </source>
</evidence>
<gene>
    <name evidence="9" type="ORF">ACEZCY_16835</name>
</gene>
<keyword evidence="2" id="KW-0813">Transport</keyword>
<feature type="transmembrane region" description="Helical" evidence="7">
    <location>
        <begin position="95"/>
        <end position="119"/>
    </location>
</feature>
<evidence type="ECO:0000256" key="4">
    <source>
        <dbReference type="ARBA" id="ARBA00022989"/>
    </source>
</evidence>
<feature type="transmembrane region" description="Helical" evidence="7">
    <location>
        <begin position="212"/>
        <end position="230"/>
    </location>
</feature>
<feature type="domain" description="Cation efflux protein transmembrane" evidence="8">
    <location>
        <begin position="28"/>
        <end position="238"/>
    </location>
</feature>
<name>A0ABV6WFV3_9ACTN</name>
<comment type="subcellular location">
    <subcellularLocation>
        <location evidence="1">Membrane</location>
        <topology evidence="1">Multi-pass membrane protein</topology>
    </subcellularLocation>
</comment>
<dbReference type="EMBL" id="JBHFAA010000006">
    <property type="protein sequence ID" value="MFC1424848.1"/>
    <property type="molecule type" value="Genomic_DNA"/>
</dbReference>
<keyword evidence="4 7" id="KW-1133">Transmembrane helix</keyword>
<keyword evidence="3 7" id="KW-0812">Transmembrane</keyword>
<dbReference type="InterPro" id="IPR058533">
    <property type="entry name" value="Cation_efflux_TM"/>
</dbReference>
<keyword evidence="10" id="KW-1185">Reference proteome</keyword>
<keyword evidence="5 7" id="KW-0472">Membrane</keyword>
<feature type="transmembrane region" description="Helical" evidence="7">
    <location>
        <begin position="131"/>
        <end position="152"/>
    </location>
</feature>
<protein>
    <submittedName>
        <fullName evidence="9">Cation diffusion facilitator family transporter</fullName>
    </submittedName>
</protein>
<feature type="region of interest" description="Disordered" evidence="6">
    <location>
        <begin position="1"/>
        <end position="22"/>
    </location>
</feature>
<dbReference type="RefSeq" id="WP_380527553.1">
    <property type="nucleotide sequence ID" value="NZ_JBHFAA010000006.1"/>
</dbReference>
<evidence type="ECO:0000256" key="2">
    <source>
        <dbReference type="ARBA" id="ARBA00022448"/>
    </source>
</evidence>
<comment type="caution">
    <text evidence="9">The sequence shown here is derived from an EMBL/GenBank/DDBJ whole genome shotgun (WGS) entry which is preliminary data.</text>
</comment>
<evidence type="ECO:0000313" key="9">
    <source>
        <dbReference type="EMBL" id="MFC1424848.1"/>
    </source>
</evidence>
<dbReference type="Gene3D" id="1.20.1510.10">
    <property type="entry name" value="Cation efflux protein transmembrane domain"/>
    <property type="match status" value="1"/>
</dbReference>
<evidence type="ECO:0000256" key="7">
    <source>
        <dbReference type="SAM" id="Phobius"/>
    </source>
</evidence>
<dbReference type="NCBIfam" id="TIGR01297">
    <property type="entry name" value="CDF"/>
    <property type="match status" value="1"/>
</dbReference>
<dbReference type="PANTHER" id="PTHR13414:SF9">
    <property type="entry name" value="PROTON-COUPLED ZINC ANTIPORTER SLC30A9, MITOCHONDRIAL"/>
    <property type="match status" value="1"/>
</dbReference>
<dbReference type="Pfam" id="PF01545">
    <property type="entry name" value="Cation_efflux"/>
    <property type="match status" value="1"/>
</dbReference>
<dbReference type="InterPro" id="IPR036837">
    <property type="entry name" value="Cation_efflux_CTD_sf"/>
</dbReference>
<dbReference type="SUPFAM" id="SSF160240">
    <property type="entry name" value="Cation efflux protein cytoplasmic domain-like"/>
    <property type="match status" value="1"/>
</dbReference>
<feature type="transmembrane region" description="Helical" evidence="7">
    <location>
        <begin position="187"/>
        <end position="206"/>
    </location>
</feature>
<sequence length="328" mass="34020">METQQPVPFPPPDGGTGNTGNAESTATVLVAGAANLGIAVAKAVGGLISGSGAMMSEAAHSLADTVTEVLLLTALKRSEKPADAGHPLGYGRERYIWAMFASVATFVGGAVFSVTNGIHTLTHGEDPGNPLVSYLVLALAFLLEGSSLLKGLKQARGQADRHDVATTTYLQHTPDTTVKAVVLEDSAALIGLVLAAGGLLGGQLTGSGVWDGISSLCIGALLAWVALVLGRANATMLIGRSIPASMEREVERILLDLPDVDAVLDLVTIMEGPDDVLVAAKVDFRSAANAEEVEWACEDAEKHLRERFPAVGKVFLDPTPGPGRRRGD</sequence>
<dbReference type="Proteomes" id="UP001592529">
    <property type="component" value="Unassembled WGS sequence"/>
</dbReference>
<evidence type="ECO:0000256" key="5">
    <source>
        <dbReference type="ARBA" id="ARBA00023136"/>
    </source>
</evidence>
<dbReference type="SUPFAM" id="SSF161111">
    <property type="entry name" value="Cation efflux protein transmembrane domain-like"/>
    <property type="match status" value="1"/>
</dbReference>
<evidence type="ECO:0000256" key="1">
    <source>
        <dbReference type="ARBA" id="ARBA00004141"/>
    </source>
</evidence>
<evidence type="ECO:0000256" key="6">
    <source>
        <dbReference type="SAM" id="MobiDB-lite"/>
    </source>
</evidence>
<reference evidence="9 10" key="1">
    <citation type="submission" date="2024-09" db="EMBL/GenBank/DDBJ databases">
        <authorList>
            <person name="Lee S.D."/>
        </authorList>
    </citation>
    <scope>NUCLEOTIDE SEQUENCE [LARGE SCALE GENOMIC DNA]</scope>
    <source>
        <strain evidence="9 10">N1-12</strain>
    </source>
</reference>
<organism evidence="9 10">
    <name type="scientific">Streptacidiphilus alkalitolerans</name>
    <dbReference type="NCBI Taxonomy" id="3342712"/>
    <lineage>
        <taxon>Bacteria</taxon>
        <taxon>Bacillati</taxon>
        <taxon>Actinomycetota</taxon>
        <taxon>Actinomycetes</taxon>
        <taxon>Kitasatosporales</taxon>
        <taxon>Streptomycetaceae</taxon>
        <taxon>Streptacidiphilus</taxon>
    </lineage>
</organism>
<proteinExistence type="predicted"/>
<dbReference type="InterPro" id="IPR027469">
    <property type="entry name" value="Cation_efflux_TMD_sf"/>
</dbReference>
<dbReference type="PANTHER" id="PTHR13414">
    <property type="entry name" value="HUEL-CATION TRANSPORTER"/>
    <property type="match status" value="1"/>
</dbReference>